<proteinExistence type="predicted"/>
<comment type="caution">
    <text evidence="8">The sequence shown here is derived from an EMBL/GenBank/DDBJ whole genome shotgun (WGS) entry which is preliminary data.</text>
</comment>
<keyword evidence="4" id="KW-0255">Endonuclease</keyword>
<accession>A0A0C2MAY7</accession>
<keyword evidence="2" id="KW-0548">Nucleotidyltransferase</keyword>
<evidence type="ECO:0000256" key="1">
    <source>
        <dbReference type="ARBA" id="ARBA00022679"/>
    </source>
</evidence>
<gene>
    <name evidence="8" type="ORF">RF11_02553</name>
</gene>
<keyword evidence="9" id="KW-1185">Reference proteome</keyword>
<dbReference type="GO" id="GO:0003964">
    <property type="term" value="F:RNA-directed DNA polymerase activity"/>
    <property type="evidence" value="ECO:0007669"/>
    <property type="project" value="UniProtKB-KW"/>
</dbReference>
<evidence type="ECO:0000313" key="8">
    <source>
        <dbReference type="EMBL" id="KII64126.1"/>
    </source>
</evidence>
<evidence type="ECO:0000256" key="4">
    <source>
        <dbReference type="ARBA" id="ARBA00022759"/>
    </source>
</evidence>
<dbReference type="GO" id="GO:0004519">
    <property type="term" value="F:endonuclease activity"/>
    <property type="evidence" value="ECO:0007669"/>
    <property type="project" value="UniProtKB-KW"/>
</dbReference>
<feature type="domain" description="Reverse transcriptase RNase H-like" evidence="7">
    <location>
        <begin position="4"/>
        <end position="85"/>
    </location>
</feature>
<reference evidence="8 9" key="1">
    <citation type="journal article" date="2014" name="Genome Biol. Evol.">
        <title>The genome of the myxosporean Thelohanellus kitauei shows adaptations to nutrient acquisition within its fish host.</title>
        <authorList>
            <person name="Yang Y."/>
            <person name="Xiong J."/>
            <person name="Zhou Z."/>
            <person name="Huo F."/>
            <person name="Miao W."/>
            <person name="Ran C."/>
            <person name="Liu Y."/>
            <person name="Zhang J."/>
            <person name="Feng J."/>
            <person name="Wang M."/>
            <person name="Wang M."/>
            <person name="Wang L."/>
            <person name="Yao B."/>
        </authorList>
    </citation>
    <scope>NUCLEOTIDE SEQUENCE [LARGE SCALE GENOMIC DNA]</scope>
    <source>
        <strain evidence="8">Wuqing</strain>
    </source>
</reference>
<protein>
    <submittedName>
        <fullName evidence="8">Retrovirus-related Pol polyprotein from transposon 17.6</fullName>
    </submittedName>
</protein>
<organism evidence="8 9">
    <name type="scientific">Thelohanellus kitauei</name>
    <name type="common">Myxosporean</name>
    <dbReference type="NCBI Taxonomy" id="669202"/>
    <lineage>
        <taxon>Eukaryota</taxon>
        <taxon>Metazoa</taxon>
        <taxon>Cnidaria</taxon>
        <taxon>Myxozoa</taxon>
        <taxon>Myxosporea</taxon>
        <taxon>Bivalvulida</taxon>
        <taxon>Platysporina</taxon>
        <taxon>Myxobolidae</taxon>
        <taxon>Thelohanellus</taxon>
    </lineage>
</organism>
<evidence type="ECO:0000256" key="3">
    <source>
        <dbReference type="ARBA" id="ARBA00022722"/>
    </source>
</evidence>
<dbReference type="GO" id="GO:0016787">
    <property type="term" value="F:hydrolase activity"/>
    <property type="evidence" value="ECO:0007669"/>
    <property type="project" value="UniProtKB-KW"/>
</dbReference>
<dbReference type="PANTHER" id="PTHR37984">
    <property type="entry name" value="PROTEIN CBG26694"/>
    <property type="match status" value="1"/>
</dbReference>
<dbReference type="Pfam" id="PF17917">
    <property type="entry name" value="RT_RNaseH"/>
    <property type="match status" value="1"/>
</dbReference>
<name>A0A0C2MAY7_THEKT</name>
<dbReference type="InterPro" id="IPR041373">
    <property type="entry name" value="RT_RNaseH"/>
</dbReference>
<dbReference type="InterPro" id="IPR050951">
    <property type="entry name" value="Retrovirus_Pol_polyprotein"/>
</dbReference>
<sequence length="129" mass="14637">MDAIERPIMYACRTLRNGKKYLSTTDTEALAIIFCVKKFHMYMRGGSFALVTDHHPLERIKGKYRNIPNSISSRLIRLAINLSAYSFDIVYRAGSTNSLANFLGRSQVEKHVKLGSPQNKISDLRVESI</sequence>
<evidence type="ECO:0000256" key="5">
    <source>
        <dbReference type="ARBA" id="ARBA00022801"/>
    </source>
</evidence>
<dbReference type="InterPro" id="IPR043502">
    <property type="entry name" value="DNA/RNA_pol_sf"/>
</dbReference>
<dbReference type="PANTHER" id="PTHR37984:SF5">
    <property type="entry name" value="PROTEIN NYNRIN-LIKE"/>
    <property type="match status" value="1"/>
</dbReference>
<evidence type="ECO:0000259" key="7">
    <source>
        <dbReference type="Pfam" id="PF17917"/>
    </source>
</evidence>
<dbReference type="Proteomes" id="UP000031668">
    <property type="component" value="Unassembled WGS sequence"/>
</dbReference>
<keyword evidence="6" id="KW-0695">RNA-directed DNA polymerase</keyword>
<keyword evidence="1" id="KW-0808">Transferase</keyword>
<dbReference type="OrthoDB" id="10063667at2759"/>
<evidence type="ECO:0000256" key="6">
    <source>
        <dbReference type="ARBA" id="ARBA00022918"/>
    </source>
</evidence>
<dbReference type="EMBL" id="JWZT01004433">
    <property type="protein sequence ID" value="KII64126.1"/>
    <property type="molecule type" value="Genomic_DNA"/>
</dbReference>
<dbReference type="SUPFAM" id="SSF56672">
    <property type="entry name" value="DNA/RNA polymerases"/>
    <property type="match status" value="1"/>
</dbReference>
<evidence type="ECO:0000256" key="2">
    <source>
        <dbReference type="ARBA" id="ARBA00022695"/>
    </source>
</evidence>
<evidence type="ECO:0000313" key="9">
    <source>
        <dbReference type="Proteomes" id="UP000031668"/>
    </source>
</evidence>
<dbReference type="AlphaFoldDB" id="A0A0C2MAY7"/>
<keyword evidence="5" id="KW-0378">Hydrolase</keyword>
<keyword evidence="3" id="KW-0540">Nuclease</keyword>